<sequence>MLALFILPTDLILPITTTPLQEAELPTATLPFVPIITTVTSIQNPRWTWTTRGPFAPSSSILAGAGGGIKNSTIGDSNKEPTLVLYGLSNTLAFVVCLMLIPSVFVWCCMRRPISR</sequence>
<keyword evidence="1" id="KW-0472">Membrane</keyword>
<dbReference type="InParanoid" id="A0A1Y2GVG2"/>
<evidence type="ECO:0000313" key="3">
    <source>
        <dbReference type="EMBL" id="ORZ26296.1"/>
    </source>
</evidence>
<organism evidence="3 4">
    <name type="scientific">Lobosporangium transversale</name>
    <dbReference type="NCBI Taxonomy" id="64571"/>
    <lineage>
        <taxon>Eukaryota</taxon>
        <taxon>Fungi</taxon>
        <taxon>Fungi incertae sedis</taxon>
        <taxon>Mucoromycota</taxon>
        <taxon>Mortierellomycotina</taxon>
        <taxon>Mortierellomycetes</taxon>
        <taxon>Mortierellales</taxon>
        <taxon>Mortierellaceae</taxon>
        <taxon>Lobosporangium</taxon>
    </lineage>
</organism>
<dbReference type="Proteomes" id="UP000193648">
    <property type="component" value="Unassembled WGS sequence"/>
</dbReference>
<proteinExistence type="predicted"/>
<keyword evidence="4" id="KW-1185">Reference proteome</keyword>
<reference evidence="3 4" key="1">
    <citation type="submission" date="2016-07" db="EMBL/GenBank/DDBJ databases">
        <title>Pervasive Adenine N6-methylation of Active Genes in Fungi.</title>
        <authorList>
            <consortium name="DOE Joint Genome Institute"/>
            <person name="Mondo S.J."/>
            <person name="Dannebaum R.O."/>
            <person name="Kuo R.C."/>
            <person name="Labutti K."/>
            <person name="Haridas S."/>
            <person name="Kuo A."/>
            <person name="Salamov A."/>
            <person name="Ahrendt S.R."/>
            <person name="Lipzen A."/>
            <person name="Sullivan W."/>
            <person name="Andreopoulos W.B."/>
            <person name="Clum A."/>
            <person name="Lindquist E."/>
            <person name="Daum C."/>
            <person name="Ramamoorthy G.K."/>
            <person name="Gryganskyi A."/>
            <person name="Culley D."/>
            <person name="Magnuson J.K."/>
            <person name="James T.Y."/>
            <person name="O'Malley M.A."/>
            <person name="Stajich J.E."/>
            <person name="Spatafora J.W."/>
            <person name="Visel A."/>
            <person name="Grigoriev I.V."/>
        </authorList>
    </citation>
    <scope>NUCLEOTIDE SEQUENCE [LARGE SCALE GENOMIC DNA]</scope>
    <source>
        <strain evidence="3 4">NRRL 3116</strain>
    </source>
</reference>
<evidence type="ECO:0000313" key="4">
    <source>
        <dbReference type="Proteomes" id="UP000193648"/>
    </source>
</evidence>
<dbReference type="RefSeq" id="XP_021884061.1">
    <property type="nucleotide sequence ID" value="XM_022028567.1"/>
</dbReference>
<keyword evidence="2" id="KW-0732">Signal</keyword>
<evidence type="ECO:0000256" key="2">
    <source>
        <dbReference type="SAM" id="SignalP"/>
    </source>
</evidence>
<gene>
    <name evidence="3" type="ORF">BCR41DRAFT_393492</name>
</gene>
<keyword evidence="1" id="KW-1133">Transmembrane helix</keyword>
<protein>
    <submittedName>
        <fullName evidence="3">Uncharacterized protein</fullName>
    </submittedName>
</protein>
<dbReference type="AlphaFoldDB" id="A0A1Y2GVG2"/>
<accession>A0A1Y2GVG2</accession>
<feature type="signal peptide" evidence="2">
    <location>
        <begin position="1"/>
        <end position="17"/>
    </location>
</feature>
<feature type="chain" id="PRO_5010999220" evidence="2">
    <location>
        <begin position="18"/>
        <end position="116"/>
    </location>
</feature>
<dbReference type="OrthoDB" id="10533888at2759"/>
<feature type="transmembrane region" description="Helical" evidence="1">
    <location>
        <begin position="91"/>
        <end position="110"/>
    </location>
</feature>
<keyword evidence="1" id="KW-0812">Transmembrane</keyword>
<evidence type="ECO:0000256" key="1">
    <source>
        <dbReference type="SAM" id="Phobius"/>
    </source>
</evidence>
<name>A0A1Y2GVG2_9FUNG</name>
<comment type="caution">
    <text evidence="3">The sequence shown here is derived from an EMBL/GenBank/DDBJ whole genome shotgun (WGS) entry which is preliminary data.</text>
</comment>
<dbReference type="GeneID" id="33570410"/>
<dbReference type="EMBL" id="MCFF01000007">
    <property type="protein sequence ID" value="ORZ26296.1"/>
    <property type="molecule type" value="Genomic_DNA"/>
</dbReference>